<accession>A0A2J7ZVJ4</accession>
<dbReference type="PROSITE" id="PS51746">
    <property type="entry name" value="PPM_2"/>
    <property type="match status" value="1"/>
</dbReference>
<comment type="caution">
    <text evidence="2">The sequence shown here is derived from an EMBL/GenBank/DDBJ whole genome shotgun (WGS) entry which is preliminary data.</text>
</comment>
<keyword evidence="3" id="KW-1185">Reference proteome</keyword>
<dbReference type="Proteomes" id="UP000236333">
    <property type="component" value="Unassembled WGS sequence"/>
</dbReference>
<dbReference type="Pfam" id="PF00481">
    <property type="entry name" value="PP2C"/>
    <property type="match status" value="1"/>
</dbReference>
<evidence type="ECO:0000259" key="1">
    <source>
        <dbReference type="PROSITE" id="PS51746"/>
    </source>
</evidence>
<dbReference type="PANTHER" id="PTHR47992">
    <property type="entry name" value="PROTEIN PHOSPHATASE"/>
    <property type="match status" value="1"/>
</dbReference>
<dbReference type="SMART" id="SM00332">
    <property type="entry name" value="PP2Cc"/>
    <property type="match status" value="1"/>
</dbReference>
<dbReference type="InterPro" id="IPR015655">
    <property type="entry name" value="PP2C"/>
</dbReference>
<protein>
    <recommendedName>
        <fullName evidence="1">PPM-type phosphatase domain-containing protein</fullName>
    </recommendedName>
</protein>
<sequence length="337" mass="35919">MPLYRAVDVGSATLAGNRYGEMNQDYCVSVVQEMYAPGEIPKGHRQTYIAAICDGHGVLGDKAASYAGKSLVRHLYTSSLRNRLLKDVRPEAEKLMVSAFQKGHNAAMSLYDDPPKSIRYSAHRKSMATYTLESSGGVCVYRNGSGPERLLEFGCTCTCAVVQGATVCIANVGDSTAVLGTETGASYSARTLTVRHNGHCPGEAQRVKESYGSKVNIKDGANEDGYLQVLSGPWQGYELSVTRALGHKHMADHGVLTTPHVVSFEADPADCCMVLASDGVWDVMGPEDAVNRVMEAANEGKTAAQAAKMLVQEAVDLGISSPSGEADNTSAIVVFFP</sequence>
<reference evidence="2 3" key="1">
    <citation type="journal article" date="2017" name="Mol. Biol. Evol.">
        <title>The 4-celled Tetrabaena socialis nuclear genome reveals the essential components for genetic control of cell number at the origin of multicellularity in the volvocine lineage.</title>
        <authorList>
            <person name="Featherston J."/>
            <person name="Arakaki Y."/>
            <person name="Hanschen E.R."/>
            <person name="Ferris P.J."/>
            <person name="Michod R.E."/>
            <person name="Olson B.J.S.C."/>
            <person name="Nozaki H."/>
            <person name="Durand P.M."/>
        </authorList>
    </citation>
    <scope>NUCLEOTIDE SEQUENCE [LARGE SCALE GENOMIC DNA]</scope>
    <source>
        <strain evidence="2 3">NIES-571</strain>
    </source>
</reference>
<dbReference type="OrthoDB" id="10264738at2759"/>
<dbReference type="CDD" id="cd00143">
    <property type="entry name" value="PP2Cc"/>
    <property type="match status" value="1"/>
</dbReference>
<proteinExistence type="predicted"/>
<dbReference type="SUPFAM" id="SSF81606">
    <property type="entry name" value="PP2C-like"/>
    <property type="match status" value="1"/>
</dbReference>
<evidence type="ECO:0000313" key="3">
    <source>
        <dbReference type="Proteomes" id="UP000236333"/>
    </source>
</evidence>
<name>A0A2J7ZVJ4_9CHLO</name>
<dbReference type="InterPro" id="IPR001932">
    <property type="entry name" value="PPM-type_phosphatase-like_dom"/>
</dbReference>
<evidence type="ECO:0000313" key="2">
    <source>
        <dbReference type="EMBL" id="PNH04301.1"/>
    </source>
</evidence>
<dbReference type="AlphaFoldDB" id="A0A2J7ZVJ4"/>
<gene>
    <name evidence="2" type="ORF">TSOC_009555</name>
</gene>
<dbReference type="EMBL" id="PGGS01000403">
    <property type="protein sequence ID" value="PNH04301.1"/>
    <property type="molecule type" value="Genomic_DNA"/>
</dbReference>
<feature type="domain" description="PPM-type phosphatase" evidence="1">
    <location>
        <begin position="8"/>
        <end position="336"/>
    </location>
</feature>
<dbReference type="Gene3D" id="3.60.40.10">
    <property type="entry name" value="PPM-type phosphatase domain"/>
    <property type="match status" value="1"/>
</dbReference>
<dbReference type="GO" id="GO:0004722">
    <property type="term" value="F:protein serine/threonine phosphatase activity"/>
    <property type="evidence" value="ECO:0007669"/>
    <property type="project" value="InterPro"/>
</dbReference>
<organism evidence="2 3">
    <name type="scientific">Tetrabaena socialis</name>
    <dbReference type="NCBI Taxonomy" id="47790"/>
    <lineage>
        <taxon>Eukaryota</taxon>
        <taxon>Viridiplantae</taxon>
        <taxon>Chlorophyta</taxon>
        <taxon>core chlorophytes</taxon>
        <taxon>Chlorophyceae</taxon>
        <taxon>CS clade</taxon>
        <taxon>Chlamydomonadales</taxon>
        <taxon>Tetrabaenaceae</taxon>
        <taxon>Tetrabaena</taxon>
    </lineage>
</organism>
<dbReference type="InterPro" id="IPR036457">
    <property type="entry name" value="PPM-type-like_dom_sf"/>
</dbReference>